<dbReference type="GO" id="GO:0005524">
    <property type="term" value="F:ATP binding"/>
    <property type="evidence" value="ECO:0007669"/>
    <property type="project" value="UniProtKB-KW"/>
</dbReference>
<keyword evidence="6 10" id="KW-0067">ATP-binding</keyword>
<evidence type="ECO:0000256" key="7">
    <source>
        <dbReference type="ARBA" id="ARBA00022967"/>
    </source>
</evidence>
<comment type="caution">
    <text evidence="10">The sequence shown here is derived from an EMBL/GenBank/DDBJ whole genome shotgun (WGS) entry which is preliminary data.</text>
</comment>
<dbReference type="CDD" id="cd03225">
    <property type="entry name" value="ABC_cobalt_CbiO_domain1"/>
    <property type="match status" value="1"/>
</dbReference>
<dbReference type="EMBL" id="AEEG01000003">
    <property type="protein sequence ID" value="EFL95814.1"/>
    <property type="molecule type" value="Genomic_DNA"/>
</dbReference>
<dbReference type="Proteomes" id="UP000004470">
    <property type="component" value="Unassembled WGS sequence"/>
</dbReference>
<dbReference type="eggNOG" id="COG1122">
    <property type="taxonomic scope" value="Bacteria"/>
</dbReference>
<dbReference type="Pfam" id="PF00005">
    <property type="entry name" value="ABC_tran"/>
    <property type="match status" value="1"/>
</dbReference>
<dbReference type="InterPro" id="IPR015856">
    <property type="entry name" value="ABC_transpr_CbiO/EcfA_su"/>
</dbReference>
<evidence type="ECO:0000256" key="4">
    <source>
        <dbReference type="ARBA" id="ARBA00022475"/>
    </source>
</evidence>
<dbReference type="InterPro" id="IPR027417">
    <property type="entry name" value="P-loop_NTPase"/>
</dbReference>
<dbReference type="Gene3D" id="3.40.50.300">
    <property type="entry name" value="P-loop containing nucleotide triphosphate hydrolases"/>
    <property type="match status" value="1"/>
</dbReference>
<organism evidence="10 11">
    <name type="scientific">Pediococcus acidilactici DSM 20284</name>
    <dbReference type="NCBI Taxonomy" id="862514"/>
    <lineage>
        <taxon>Bacteria</taxon>
        <taxon>Bacillati</taxon>
        <taxon>Bacillota</taxon>
        <taxon>Bacilli</taxon>
        <taxon>Lactobacillales</taxon>
        <taxon>Lactobacillaceae</taxon>
        <taxon>Pediococcus</taxon>
        <taxon>Pediococcus acidilactici group</taxon>
    </lineage>
</organism>
<evidence type="ECO:0000313" key="10">
    <source>
        <dbReference type="EMBL" id="EFL95814.1"/>
    </source>
</evidence>
<dbReference type="InterPro" id="IPR003593">
    <property type="entry name" value="AAA+_ATPase"/>
</dbReference>
<feature type="domain" description="ABC transporter" evidence="9">
    <location>
        <begin position="25"/>
        <end position="260"/>
    </location>
</feature>
<dbReference type="FunFam" id="3.40.50.300:FF:000224">
    <property type="entry name" value="Energy-coupling factor transporter ATP-binding protein EcfA"/>
    <property type="match status" value="1"/>
</dbReference>
<dbReference type="GO" id="GO:0016887">
    <property type="term" value="F:ATP hydrolysis activity"/>
    <property type="evidence" value="ECO:0007669"/>
    <property type="project" value="InterPro"/>
</dbReference>
<dbReference type="PANTHER" id="PTHR43553">
    <property type="entry name" value="HEAVY METAL TRANSPORTER"/>
    <property type="match status" value="1"/>
</dbReference>
<dbReference type="InterPro" id="IPR017871">
    <property type="entry name" value="ABC_transporter-like_CS"/>
</dbReference>
<keyword evidence="7" id="KW-1278">Translocase</keyword>
<dbReference type="GO" id="GO:0043190">
    <property type="term" value="C:ATP-binding cassette (ABC) transporter complex"/>
    <property type="evidence" value="ECO:0007669"/>
    <property type="project" value="TreeGrafter"/>
</dbReference>
<dbReference type="InterPro" id="IPR003439">
    <property type="entry name" value="ABC_transporter-like_ATP-bd"/>
</dbReference>
<evidence type="ECO:0000256" key="8">
    <source>
        <dbReference type="ARBA" id="ARBA00023136"/>
    </source>
</evidence>
<keyword evidence="5" id="KW-0547">Nucleotide-binding</keyword>
<keyword evidence="8" id="KW-0472">Membrane</keyword>
<name>E0NFC0_PEDAC</name>
<dbReference type="NCBIfam" id="NF010167">
    <property type="entry name" value="PRK13648.1"/>
    <property type="match status" value="1"/>
</dbReference>
<evidence type="ECO:0000256" key="3">
    <source>
        <dbReference type="ARBA" id="ARBA00022448"/>
    </source>
</evidence>
<keyword evidence="4" id="KW-1003">Cell membrane</keyword>
<evidence type="ECO:0000256" key="2">
    <source>
        <dbReference type="ARBA" id="ARBA00005417"/>
    </source>
</evidence>
<protein>
    <submittedName>
        <fullName evidence="10">ABC transporter, ATP-binding protein</fullName>
        <ecNumber evidence="10">3.6.3.-</ecNumber>
    </submittedName>
</protein>
<dbReference type="NCBIfam" id="TIGR04520">
    <property type="entry name" value="ECF_ATPase_1"/>
    <property type="match status" value="1"/>
</dbReference>
<dbReference type="PROSITE" id="PS50893">
    <property type="entry name" value="ABC_TRANSPORTER_2"/>
    <property type="match status" value="1"/>
</dbReference>
<dbReference type="PANTHER" id="PTHR43553:SF24">
    <property type="entry name" value="ENERGY-COUPLING FACTOR TRANSPORTER ATP-BINDING PROTEIN ECFA1"/>
    <property type="match status" value="1"/>
</dbReference>
<evidence type="ECO:0000313" key="11">
    <source>
        <dbReference type="Proteomes" id="UP000004470"/>
    </source>
</evidence>
<dbReference type="EC" id="3.6.3.-" evidence="10"/>
<reference evidence="10" key="1">
    <citation type="submission" date="2010-07" db="EMBL/GenBank/DDBJ databases">
        <authorList>
            <person name="Muzny D."/>
            <person name="Qin X."/>
            <person name="Deng J."/>
            <person name="Jiang H."/>
            <person name="Liu Y."/>
            <person name="Qu J."/>
            <person name="Song X.-Z."/>
            <person name="Zhang L."/>
            <person name="Thornton R."/>
            <person name="Coyle M."/>
            <person name="Francisco L."/>
            <person name="Jackson L."/>
            <person name="Javaid M."/>
            <person name="Korchina V."/>
            <person name="Kovar C."/>
            <person name="Mata R."/>
            <person name="Mathew T."/>
            <person name="Ngo R."/>
            <person name="Nguyen L."/>
            <person name="Nguyen N."/>
            <person name="Okwuonu G."/>
            <person name="Ongeri F."/>
            <person name="Pham C."/>
            <person name="Simmons D."/>
            <person name="Wilczek-Boney K."/>
            <person name="Hale W."/>
            <person name="Jakkamsetti A."/>
            <person name="Pham P."/>
            <person name="Ruth R."/>
            <person name="San Lucas F."/>
            <person name="Warren J."/>
            <person name="Zhang J."/>
            <person name="Zhao Z."/>
            <person name="Zhou C."/>
            <person name="Zhu D."/>
            <person name="Lee S."/>
            <person name="Bess C."/>
            <person name="Blankenburg K."/>
            <person name="Forbes L."/>
            <person name="Fu Q."/>
            <person name="Gubbala S."/>
            <person name="Hirani K."/>
            <person name="Jayaseelan J.C."/>
            <person name="Lara F."/>
            <person name="Munidasa M."/>
            <person name="Palculict T."/>
            <person name="Patil S."/>
            <person name="Pu L.-L."/>
            <person name="Saada N."/>
            <person name="Tang L."/>
            <person name="Weissenberger G."/>
            <person name="Zhu Y."/>
            <person name="Hemphill L."/>
            <person name="Shang Y."/>
            <person name="Youmans B."/>
            <person name="Ayvaz T."/>
            <person name="Ross M."/>
            <person name="Santibanez J."/>
            <person name="Aqrawi P."/>
            <person name="Gross S."/>
            <person name="Joshi V."/>
            <person name="Fowler G."/>
            <person name="Nazareth L."/>
            <person name="Reid J."/>
            <person name="Worley K."/>
            <person name="Petrosino J."/>
            <person name="Highlander S."/>
            <person name="Gibbs R."/>
        </authorList>
    </citation>
    <scope>NUCLEOTIDE SEQUENCE [LARGE SCALE GENOMIC DNA]</scope>
    <source>
        <strain evidence="10">DSM 20284</strain>
    </source>
</reference>
<evidence type="ECO:0000259" key="9">
    <source>
        <dbReference type="PROSITE" id="PS50893"/>
    </source>
</evidence>
<keyword evidence="3" id="KW-0813">Transport</keyword>
<dbReference type="InterPro" id="IPR050095">
    <property type="entry name" value="ECF_ABC_transporter_ATP-bd"/>
</dbReference>
<dbReference type="SMART" id="SM00382">
    <property type="entry name" value="AAA"/>
    <property type="match status" value="1"/>
</dbReference>
<evidence type="ECO:0000256" key="1">
    <source>
        <dbReference type="ARBA" id="ARBA00004202"/>
    </source>
</evidence>
<dbReference type="GO" id="GO:0042626">
    <property type="term" value="F:ATPase-coupled transmembrane transporter activity"/>
    <property type="evidence" value="ECO:0007669"/>
    <property type="project" value="TreeGrafter"/>
</dbReference>
<keyword evidence="10" id="KW-0378">Hydrolase</keyword>
<dbReference type="SUPFAM" id="SSF52540">
    <property type="entry name" value="P-loop containing nucleoside triphosphate hydrolases"/>
    <property type="match status" value="1"/>
</dbReference>
<accession>E0NFC0</accession>
<dbReference type="PROSITE" id="PS00211">
    <property type="entry name" value="ABC_TRANSPORTER_1"/>
    <property type="match status" value="1"/>
</dbReference>
<evidence type="ECO:0000256" key="6">
    <source>
        <dbReference type="ARBA" id="ARBA00022840"/>
    </source>
</evidence>
<dbReference type="AlphaFoldDB" id="E0NFC0"/>
<sequence>MIFFVYNDKISSILYRESRTVENIIEVKHLTYKYANNGDKKALDDVSVAIQKGTWTAIVGHNGSGKSTLARTIDGLMTFREGTVTVAGIPLSEDTVWDVRKKIGMIFQNPDNQFVGATVEDDVAFGLENLGIPTAEMHQIVEQVLTQVRMSDFKSRQPDQLSGGQKQRVAIAGVLAAKPEIMILDEATSMLDPQGRTEIIQLINQVHQQQDLTVLSITHDVSEAMLADQVIVLNDGKVVTTGTPQAVFADNQLLEQTGLEKPFSGQLYDELVAHGFNVPPALKMNEAELEEWVCQLSSNQ</sequence>
<evidence type="ECO:0000256" key="5">
    <source>
        <dbReference type="ARBA" id="ARBA00022741"/>
    </source>
</evidence>
<dbReference type="InterPro" id="IPR030947">
    <property type="entry name" value="EcfA_1"/>
</dbReference>
<comment type="similarity">
    <text evidence="2">Belongs to the ABC transporter superfamily.</text>
</comment>
<proteinExistence type="inferred from homology"/>
<gene>
    <name evidence="10" type="ORF">HMPREF0623_0850</name>
</gene>
<keyword evidence="11" id="KW-1185">Reference proteome</keyword>
<dbReference type="HOGENOM" id="CLU_000604_1_22_9"/>
<comment type="subcellular location">
    <subcellularLocation>
        <location evidence="1">Cell membrane</location>
        <topology evidence="1">Peripheral membrane protein</topology>
    </subcellularLocation>
</comment>